<evidence type="ECO:0000313" key="2">
    <source>
        <dbReference type="EMBL" id="KAF2600458.1"/>
    </source>
</evidence>
<feature type="region of interest" description="Disordered" evidence="1">
    <location>
        <begin position="125"/>
        <end position="166"/>
    </location>
</feature>
<proteinExistence type="predicted"/>
<dbReference type="Proteomes" id="UP000712281">
    <property type="component" value="Unassembled WGS sequence"/>
</dbReference>
<name>A0A3N6RZB6_BRACR</name>
<evidence type="ECO:0000313" key="3">
    <source>
        <dbReference type="Proteomes" id="UP000712281"/>
    </source>
</evidence>
<protein>
    <submittedName>
        <fullName evidence="2">Uncharacterized protein</fullName>
    </submittedName>
</protein>
<evidence type="ECO:0000256" key="1">
    <source>
        <dbReference type="SAM" id="MobiDB-lite"/>
    </source>
</evidence>
<dbReference type="AlphaFoldDB" id="A0A3N6RZB6"/>
<dbReference type="EMBL" id="QGKW02000717">
    <property type="protein sequence ID" value="KAF2600458.1"/>
    <property type="molecule type" value="Genomic_DNA"/>
</dbReference>
<sequence>MDFVLTLSLSDNPPGKTYLMEEEAQEDCHTVDHFAVDDLLVDFSNEDDEENDVIADSDGANAATAVPDNSNSSSFSTAGLPIFHGDVHDGTSFSSDFCVPAGAIAHAPTHAIGPQVGFSWKQFTTTRSPEKPFSPTTTFLRRSRRRPSLISRESKQSTDSGEEGYISGIRQRRGTAVSPLRHRQDAAVADWPNGPEDICAMLVASGINPDVWCRSTSRRPVASPRRSCWRNIRMLSRK</sequence>
<comment type="caution">
    <text evidence="2">The sequence shown here is derived from an EMBL/GenBank/DDBJ whole genome shotgun (WGS) entry which is preliminary data.</text>
</comment>
<gene>
    <name evidence="2" type="ORF">F2Q68_00012251</name>
</gene>
<reference evidence="2" key="1">
    <citation type="submission" date="2019-12" db="EMBL/GenBank/DDBJ databases">
        <title>Genome sequencing and annotation of Brassica cretica.</title>
        <authorList>
            <person name="Studholme D.J."/>
            <person name="Sarris P.F."/>
        </authorList>
    </citation>
    <scope>NUCLEOTIDE SEQUENCE</scope>
    <source>
        <strain evidence="2">PFS-001/15</strain>
        <tissue evidence="2">Leaf</tissue>
    </source>
</reference>
<accession>A0A3N6RZB6</accession>
<organism evidence="2 3">
    <name type="scientific">Brassica cretica</name>
    <name type="common">Mustard</name>
    <dbReference type="NCBI Taxonomy" id="69181"/>
    <lineage>
        <taxon>Eukaryota</taxon>
        <taxon>Viridiplantae</taxon>
        <taxon>Streptophyta</taxon>
        <taxon>Embryophyta</taxon>
        <taxon>Tracheophyta</taxon>
        <taxon>Spermatophyta</taxon>
        <taxon>Magnoliopsida</taxon>
        <taxon>eudicotyledons</taxon>
        <taxon>Gunneridae</taxon>
        <taxon>Pentapetalae</taxon>
        <taxon>rosids</taxon>
        <taxon>malvids</taxon>
        <taxon>Brassicales</taxon>
        <taxon>Brassicaceae</taxon>
        <taxon>Brassiceae</taxon>
        <taxon>Brassica</taxon>
    </lineage>
</organism>